<evidence type="ECO:0000313" key="2">
    <source>
        <dbReference type="Proteomes" id="UP000661715"/>
    </source>
</evidence>
<dbReference type="EMBL" id="NASZ01000019">
    <property type="protein sequence ID" value="MBD0725928.1"/>
    <property type="molecule type" value="Genomic_DNA"/>
</dbReference>
<name>A0ABR7UUJ9_9FLAO</name>
<evidence type="ECO:0000313" key="1">
    <source>
        <dbReference type="EMBL" id="MBD0725928.1"/>
    </source>
</evidence>
<proteinExistence type="predicted"/>
<dbReference type="Proteomes" id="UP000661715">
    <property type="component" value="Unassembled WGS sequence"/>
</dbReference>
<reference evidence="1 2" key="1">
    <citation type="journal article" date="2020" name="Microbiol. Res.">
        <title>Flavobacterium pokkalii sp. nov., a novel plant growth promoting native rhizobacteria isolated from pokkali rice grown in coastal saline affected agricultural regions of southern India, Kerala.</title>
        <authorList>
            <person name="Menon R.R."/>
            <person name="Kumari S."/>
            <person name="Viver T."/>
            <person name="Rameshkumar N."/>
        </authorList>
    </citation>
    <scope>NUCLEOTIDE SEQUENCE [LARGE SCALE GENOMIC DNA]</scope>
    <source>
        <strain evidence="1 2">L1I52</strain>
    </source>
</reference>
<comment type="caution">
    <text evidence="1">The sequence shown here is derived from an EMBL/GenBank/DDBJ whole genome shotgun (WGS) entry which is preliminary data.</text>
</comment>
<gene>
    <name evidence="1" type="ORF">B6A10_12125</name>
</gene>
<organism evidence="1 2">
    <name type="scientific">Flavobacterium pokkalii</name>
    <dbReference type="NCBI Taxonomy" id="1940408"/>
    <lineage>
        <taxon>Bacteria</taxon>
        <taxon>Pseudomonadati</taxon>
        <taxon>Bacteroidota</taxon>
        <taxon>Flavobacteriia</taxon>
        <taxon>Flavobacteriales</taxon>
        <taxon>Flavobacteriaceae</taxon>
        <taxon>Flavobacterium</taxon>
    </lineage>
</organism>
<keyword evidence="2" id="KW-1185">Reference proteome</keyword>
<accession>A0ABR7UUJ9</accession>
<protein>
    <submittedName>
        <fullName evidence="1">Uncharacterized protein</fullName>
    </submittedName>
</protein>
<dbReference type="RefSeq" id="WP_188221080.1">
    <property type="nucleotide sequence ID" value="NZ_NASZ01000019.1"/>
</dbReference>
<sequence length="109" mass="12691">MKSIVFETLEKIVGVPFQDLETETSTVCLANSEELRAEFQLQFTVYDVMNYVYGIAKTIPDKNRILSLKIPYPIDADFFWKLASKGKKYRFENAIPALEFIEISELNWQ</sequence>